<dbReference type="Gene3D" id="3.40.50.300">
    <property type="entry name" value="P-loop containing nucleotide triphosphate hydrolases"/>
    <property type="match status" value="1"/>
</dbReference>
<accession>A0AAW8R077</accession>
<dbReference type="EMBL" id="JAVRIE010000003">
    <property type="protein sequence ID" value="MDT0582672.1"/>
    <property type="molecule type" value="Genomic_DNA"/>
</dbReference>
<gene>
    <name evidence="8" type="ORF">RM544_08970</name>
</gene>
<dbReference type="GO" id="GO:0016887">
    <property type="term" value="F:ATP hydrolysis activity"/>
    <property type="evidence" value="ECO:0007669"/>
    <property type="project" value="InterPro"/>
</dbReference>
<dbReference type="InterPro" id="IPR005895">
    <property type="entry name" value="ABC_transptr_haem_export_CcmA"/>
</dbReference>
<keyword evidence="9" id="KW-1185">Reference proteome</keyword>
<protein>
    <submittedName>
        <fullName evidence="8">ATP-binding cassette domain-containing protein</fullName>
    </submittedName>
</protein>
<dbReference type="PROSITE" id="PS50893">
    <property type="entry name" value="ABC_TRANSPORTER_2"/>
    <property type="match status" value="1"/>
</dbReference>
<keyword evidence="3" id="KW-0201">Cytochrome c-type biogenesis</keyword>
<sequence>MSVLLAHNISCEKSDRALFSGLHLSVSPGELVYLTGENGAGKTSLLRILVGLGMPSKNTFDDVDNEFDPNDLNDDEHETSLKNQKTYVKINTIDVHKDINGASEQLLYFGHKLGLNQLMSPVENLQSWCHQQNIETNINAITSTLDELGLTGLEDIALKNLSAGQQRRVALAKLWLKSYANLWVLDEPFTALDVNFIAMLEDKITAFLKSGGAVLMTSHQSLNIDYPMTNMHLEYQW</sequence>
<dbReference type="Proteomes" id="UP001249020">
    <property type="component" value="Unassembled WGS sequence"/>
</dbReference>
<dbReference type="GO" id="GO:0022857">
    <property type="term" value="F:transmembrane transporter activity"/>
    <property type="evidence" value="ECO:0007669"/>
    <property type="project" value="InterPro"/>
</dbReference>
<dbReference type="InterPro" id="IPR027417">
    <property type="entry name" value="P-loop_NTPase"/>
</dbReference>
<dbReference type="GO" id="GO:0017004">
    <property type="term" value="P:cytochrome complex assembly"/>
    <property type="evidence" value="ECO:0007669"/>
    <property type="project" value="UniProtKB-KW"/>
</dbReference>
<evidence type="ECO:0000256" key="5">
    <source>
        <dbReference type="ARBA" id="ARBA00022967"/>
    </source>
</evidence>
<keyword evidence="6" id="KW-0472">Membrane</keyword>
<evidence type="ECO:0000256" key="4">
    <source>
        <dbReference type="ARBA" id="ARBA00022840"/>
    </source>
</evidence>
<evidence type="ECO:0000259" key="7">
    <source>
        <dbReference type="PROSITE" id="PS50893"/>
    </source>
</evidence>
<proteinExistence type="predicted"/>
<dbReference type="RefSeq" id="WP_311361450.1">
    <property type="nucleotide sequence ID" value="NZ_JAVRIE010000003.1"/>
</dbReference>
<evidence type="ECO:0000313" key="9">
    <source>
        <dbReference type="Proteomes" id="UP001249020"/>
    </source>
</evidence>
<evidence type="ECO:0000256" key="3">
    <source>
        <dbReference type="ARBA" id="ARBA00022748"/>
    </source>
</evidence>
<keyword evidence="1" id="KW-0813">Transport</keyword>
<dbReference type="AlphaFoldDB" id="A0AAW8R077"/>
<dbReference type="GO" id="GO:0005524">
    <property type="term" value="F:ATP binding"/>
    <property type="evidence" value="ECO:0007669"/>
    <property type="project" value="UniProtKB-KW"/>
</dbReference>
<dbReference type="PANTHER" id="PTHR43499:SF1">
    <property type="entry name" value="ABC TRANSPORTER I FAMILY MEMBER 1"/>
    <property type="match status" value="1"/>
</dbReference>
<dbReference type="PANTHER" id="PTHR43499">
    <property type="entry name" value="ABC TRANSPORTER I FAMILY MEMBER 1"/>
    <property type="match status" value="1"/>
</dbReference>
<dbReference type="SMART" id="SM00382">
    <property type="entry name" value="AAA"/>
    <property type="match status" value="1"/>
</dbReference>
<feature type="domain" description="ABC transporter" evidence="7">
    <location>
        <begin position="4"/>
        <end position="235"/>
    </location>
</feature>
<keyword evidence="5" id="KW-1278">Translocase</keyword>
<name>A0AAW8R077_9ALTE</name>
<evidence type="ECO:0000313" key="8">
    <source>
        <dbReference type="EMBL" id="MDT0582672.1"/>
    </source>
</evidence>
<evidence type="ECO:0000256" key="1">
    <source>
        <dbReference type="ARBA" id="ARBA00022448"/>
    </source>
</evidence>
<dbReference type="PROSITE" id="PS00211">
    <property type="entry name" value="ABC_TRANSPORTER_1"/>
    <property type="match status" value="1"/>
</dbReference>
<dbReference type="InterPro" id="IPR003439">
    <property type="entry name" value="ABC_transporter-like_ATP-bd"/>
</dbReference>
<reference evidence="8 9" key="1">
    <citation type="submission" date="2023-09" db="EMBL/GenBank/DDBJ databases">
        <authorList>
            <person name="Rey-Velasco X."/>
        </authorList>
    </citation>
    <scope>NUCLEOTIDE SEQUENCE [LARGE SCALE GENOMIC DNA]</scope>
    <source>
        <strain evidence="8 9">W409</strain>
    </source>
</reference>
<dbReference type="SUPFAM" id="SSF52540">
    <property type="entry name" value="P-loop containing nucleoside triphosphate hydrolases"/>
    <property type="match status" value="1"/>
</dbReference>
<dbReference type="InterPro" id="IPR003593">
    <property type="entry name" value="AAA+_ATPase"/>
</dbReference>
<dbReference type="InterPro" id="IPR017871">
    <property type="entry name" value="ABC_transporter-like_CS"/>
</dbReference>
<comment type="caution">
    <text evidence="8">The sequence shown here is derived from an EMBL/GenBank/DDBJ whole genome shotgun (WGS) entry which is preliminary data.</text>
</comment>
<keyword evidence="4 8" id="KW-0067">ATP-binding</keyword>
<evidence type="ECO:0000256" key="6">
    <source>
        <dbReference type="ARBA" id="ARBA00023136"/>
    </source>
</evidence>
<organism evidence="8 9">
    <name type="scientific">Brumicola blandensis</name>
    <dbReference type="NCBI Taxonomy" id="3075611"/>
    <lineage>
        <taxon>Bacteria</taxon>
        <taxon>Pseudomonadati</taxon>
        <taxon>Pseudomonadota</taxon>
        <taxon>Gammaproteobacteria</taxon>
        <taxon>Alteromonadales</taxon>
        <taxon>Alteromonadaceae</taxon>
        <taxon>Brumicola</taxon>
    </lineage>
</organism>
<evidence type="ECO:0000256" key="2">
    <source>
        <dbReference type="ARBA" id="ARBA00022741"/>
    </source>
</evidence>
<dbReference type="Pfam" id="PF00005">
    <property type="entry name" value="ABC_tran"/>
    <property type="match status" value="1"/>
</dbReference>
<keyword evidence="2" id="KW-0547">Nucleotide-binding</keyword>